<accession>A0A271K7F8</accession>
<dbReference type="InterPro" id="IPR016181">
    <property type="entry name" value="Acyl_CoA_acyltransferase"/>
</dbReference>
<organism evidence="1 2">
    <name type="scientific">Mesorhizobium wenxiniae</name>
    <dbReference type="NCBI Taxonomy" id="2014805"/>
    <lineage>
        <taxon>Bacteria</taxon>
        <taxon>Pseudomonadati</taxon>
        <taxon>Pseudomonadota</taxon>
        <taxon>Alphaproteobacteria</taxon>
        <taxon>Hyphomicrobiales</taxon>
        <taxon>Phyllobacteriaceae</taxon>
        <taxon>Mesorhizobium</taxon>
    </lineage>
</organism>
<dbReference type="SUPFAM" id="SSF55729">
    <property type="entry name" value="Acyl-CoA N-acyltransferases (Nat)"/>
    <property type="match status" value="1"/>
</dbReference>
<dbReference type="Proteomes" id="UP000215931">
    <property type="component" value="Unassembled WGS sequence"/>
</dbReference>
<sequence>MSVIRALEGADLPAVAGMFQRVLRKKRTEAPASLIEYMRRFYLEAPGCGGDLRSLVHVNDAGHVSGFVGIHALPMQFNGRQLHAAICSSLMVEDHERDPMAGARLLKAYLDGPQDISFSETANDISARLWTRLRGVVLPQYSLDWVRVMRPSSFVLSLSASRLKLARMLNPFAHAIDRFYCRRMKSSERRWSGVAPDGAGHGALRTSEIDSGTFAKLVEPLTAQFVLRPEWAEGQLDHILADAAQKPDMGELVFVSVTSPVGTNVGAFAYHARKDEIGRVLQILALPGQAGSVIDCLIDHAAERGVSGLRGRIQPALLEAMLGRRIAFLTVASTVVHSRDPELLDAMKNSQAFLNGLAGEQWSRLIGGRFT</sequence>
<keyword evidence="2" id="KW-1185">Reference proteome</keyword>
<dbReference type="OrthoDB" id="3658990at2"/>
<reference evidence="1 2" key="1">
    <citation type="submission" date="2017-08" db="EMBL/GenBank/DDBJ databases">
        <title>Mesorhizobium wenxinae sp. nov., a novel rhizobial species isolated from root nodules of chickpea (Cicer arietinum L.).</title>
        <authorList>
            <person name="Zhang J."/>
        </authorList>
    </citation>
    <scope>NUCLEOTIDE SEQUENCE [LARGE SCALE GENOMIC DNA]</scope>
    <source>
        <strain evidence="2">WYCCWR 10019</strain>
    </source>
</reference>
<proteinExistence type="predicted"/>
<gene>
    <name evidence="1" type="ORF">CIT31_31120</name>
</gene>
<dbReference type="EMBL" id="NPKH01000039">
    <property type="protein sequence ID" value="PAP91692.1"/>
    <property type="molecule type" value="Genomic_DNA"/>
</dbReference>
<evidence type="ECO:0000313" key="2">
    <source>
        <dbReference type="Proteomes" id="UP000215931"/>
    </source>
</evidence>
<dbReference type="AlphaFoldDB" id="A0A271K7F8"/>
<protein>
    <submittedName>
        <fullName evidence="1">Uncharacterized protein</fullName>
    </submittedName>
</protein>
<comment type="caution">
    <text evidence="1">The sequence shown here is derived from an EMBL/GenBank/DDBJ whole genome shotgun (WGS) entry which is preliminary data.</text>
</comment>
<name>A0A271K7F8_9HYPH</name>
<evidence type="ECO:0000313" key="1">
    <source>
        <dbReference type="EMBL" id="PAP91692.1"/>
    </source>
</evidence>
<dbReference type="RefSeq" id="WP_095521686.1">
    <property type="nucleotide sequence ID" value="NZ_NPKH01000039.1"/>
</dbReference>